<reference evidence="5 6" key="1">
    <citation type="submission" date="2020-10" db="EMBL/GenBank/DDBJ databases">
        <title>Pygocentrus nattereri (red-bellied piranha) genome, fPygNat1, primary haplotype.</title>
        <authorList>
            <person name="Myers G."/>
            <person name="Meyer A."/>
            <person name="Karagic N."/>
            <person name="Pippel M."/>
            <person name="Winkler S."/>
            <person name="Tracey A."/>
            <person name="Wood J."/>
            <person name="Formenti G."/>
            <person name="Howe K."/>
            <person name="Fedrigo O."/>
            <person name="Jarvis E.D."/>
        </authorList>
    </citation>
    <scope>NUCLEOTIDE SEQUENCE [LARGE SCALE GENOMIC DNA]</scope>
</reference>
<dbReference type="Pfam" id="PF03489">
    <property type="entry name" value="SapB_2"/>
    <property type="match status" value="1"/>
</dbReference>
<dbReference type="GO" id="GO:0006665">
    <property type="term" value="P:sphingolipid metabolic process"/>
    <property type="evidence" value="ECO:0007669"/>
    <property type="project" value="InterPro"/>
</dbReference>
<evidence type="ECO:0000259" key="4">
    <source>
        <dbReference type="PROSITE" id="PS50015"/>
    </source>
</evidence>
<dbReference type="InterPro" id="IPR008373">
    <property type="entry name" value="Saposin"/>
</dbReference>
<dbReference type="AlphaFoldDB" id="A0A3B4BWM6"/>
<dbReference type="PROSITE" id="PS50015">
    <property type="entry name" value="SAP_B"/>
    <property type="match status" value="3"/>
</dbReference>
<keyword evidence="2" id="KW-0325">Glycoprotein</keyword>
<dbReference type="InterPro" id="IPR011001">
    <property type="entry name" value="Saposin-like"/>
</dbReference>
<sequence>MTSFKLVFLVFLPLLGTAKGRFVDLEQVQVNHEDTDVVVDDDACQDCIHIIELLKHLMLDEQFQVKLKTALEAMCESLPKEISKMCHDQVESKLPLALTFITSLMVPNDVCSYIGLCNGQLRGQIHDLLMNHMQKTIGVPTATLNSSIPCTVCTYIVDVLQCLIPKTETLITTLLSDVCQILPPLVRGQCAGMVKKYVKMLIKIVLDIVSPDSLCSVLRLCPNMETSERAVFALSDCDLCLTLVVLTRLSLGKNATELQAASFLHTVCQSHPNALPKCESFTQHHGNQILGLLGKEMTAMETCEMAAFCQKTMRN</sequence>
<evidence type="ECO:0000256" key="3">
    <source>
        <dbReference type="SAM" id="SignalP"/>
    </source>
</evidence>
<evidence type="ECO:0000256" key="2">
    <source>
        <dbReference type="ARBA" id="ARBA00023180"/>
    </source>
</evidence>
<feature type="signal peptide" evidence="3">
    <location>
        <begin position="1"/>
        <end position="20"/>
    </location>
</feature>
<reference evidence="5" key="3">
    <citation type="submission" date="2025-09" db="UniProtKB">
        <authorList>
            <consortium name="Ensembl"/>
        </authorList>
    </citation>
    <scope>IDENTIFICATION</scope>
</reference>
<keyword evidence="1" id="KW-1015">Disulfide bond</keyword>
<keyword evidence="3" id="KW-0732">Signal</keyword>
<keyword evidence="6" id="KW-1185">Reference proteome</keyword>
<name>A0A3B4BWM6_PYGNA</name>
<dbReference type="Gene3D" id="1.10.225.10">
    <property type="entry name" value="Saposin-like"/>
    <property type="match status" value="3"/>
</dbReference>
<protein>
    <recommendedName>
        <fullName evidence="4">Saposin B-type domain-containing protein</fullName>
    </recommendedName>
</protein>
<dbReference type="SUPFAM" id="SSF47862">
    <property type="entry name" value="Saposin"/>
    <property type="match status" value="3"/>
</dbReference>
<feature type="domain" description="Saposin B-type" evidence="4">
    <location>
        <begin position="40"/>
        <end position="121"/>
    </location>
</feature>
<dbReference type="InterPro" id="IPR008138">
    <property type="entry name" value="SapB_2"/>
</dbReference>
<reference evidence="5" key="2">
    <citation type="submission" date="2025-08" db="UniProtKB">
        <authorList>
            <consortium name="Ensembl"/>
        </authorList>
    </citation>
    <scope>IDENTIFICATION</scope>
</reference>
<dbReference type="CTD" id="794185"/>
<evidence type="ECO:0000313" key="6">
    <source>
        <dbReference type="Proteomes" id="UP001501920"/>
    </source>
</evidence>
<dbReference type="InterPro" id="IPR051428">
    <property type="entry name" value="Sphingo_Act-Surfact_Prot"/>
</dbReference>
<accession>A0A3B4BWM6</accession>
<dbReference type="Ensembl" id="ENSPNAT00000009576.2">
    <property type="protein sequence ID" value="ENSPNAP00000002946.2"/>
    <property type="gene ID" value="ENSPNAG00000009301.2"/>
</dbReference>
<dbReference type="PRINTS" id="PR01797">
    <property type="entry name" value="SAPOSIN"/>
</dbReference>
<dbReference type="PANTHER" id="PTHR11480:SF99">
    <property type="entry name" value="SURFACTANT PROTEIN BB"/>
    <property type="match status" value="1"/>
</dbReference>
<evidence type="ECO:0000256" key="1">
    <source>
        <dbReference type="ARBA" id="ARBA00023157"/>
    </source>
</evidence>
<feature type="chain" id="PRO_5043926900" description="Saposin B-type domain-containing protein" evidence="3">
    <location>
        <begin position="21"/>
        <end position="315"/>
    </location>
</feature>
<dbReference type="InterPro" id="IPR008139">
    <property type="entry name" value="SaposinB_dom"/>
</dbReference>
<dbReference type="OrthoDB" id="8889685at2759"/>
<proteinExistence type="predicted"/>
<dbReference type="SMART" id="SM00741">
    <property type="entry name" value="SapB"/>
    <property type="match status" value="3"/>
</dbReference>
<feature type="domain" description="Saposin B-type" evidence="4">
    <location>
        <begin position="146"/>
        <end position="225"/>
    </location>
</feature>
<dbReference type="Proteomes" id="UP001501920">
    <property type="component" value="Chromosome 18"/>
</dbReference>
<dbReference type="OMA" id="MEHADIC"/>
<organism evidence="5 6">
    <name type="scientific">Pygocentrus nattereri</name>
    <name type="common">Red-bellied piranha</name>
    <dbReference type="NCBI Taxonomy" id="42514"/>
    <lineage>
        <taxon>Eukaryota</taxon>
        <taxon>Metazoa</taxon>
        <taxon>Chordata</taxon>
        <taxon>Craniata</taxon>
        <taxon>Vertebrata</taxon>
        <taxon>Euteleostomi</taxon>
        <taxon>Actinopterygii</taxon>
        <taxon>Neopterygii</taxon>
        <taxon>Teleostei</taxon>
        <taxon>Ostariophysi</taxon>
        <taxon>Characiformes</taxon>
        <taxon>Characoidei</taxon>
        <taxon>Pygocentrus</taxon>
    </lineage>
</organism>
<dbReference type="STRING" id="42514.ENSPNAP00000002946"/>
<dbReference type="GO" id="GO:0005764">
    <property type="term" value="C:lysosome"/>
    <property type="evidence" value="ECO:0007669"/>
    <property type="project" value="InterPro"/>
</dbReference>
<dbReference type="GeneID" id="108435405"/>
<dbReference type="PANTHER" id="PTHR11480">
    <property type="entry name" value="SAPOSIN-RELATED"/>
    <property type="match status" value="1"/>
</dbReference>
<dbReference type="GO" id="GO:0016020">
    <property type="term" value="C:membrane"/>
    <property type="evidence" value="ECO:0007669"/>
    <property type="project" value="GOC"/>
</dbReference>
<evidence type="ECO:0000313" key="5">
    <source>
        <dbReference type="Ensembl" id="ENSPNAP00000002946.2"/>
    </source>
</evidence>
<feature type="domain" description="Saposin B-type" evidence="4">
    <location>
        <begin position="233"/>
        <end position="313"/>
    </location>
</feature>
<dbReference type="RefSeq" id="XP_017566719.2">
    <property type="nucleotide sequence ID" value="XM_017711230.2"/>
</dbReference>